<name>A0A8S0X9X0_CYCAE</name>
<reference evidence="2 3" key="1">
    <citation type="submission" date="2020-01" db="EMBL/GenBank/DDBJ databases">
        <authorList>
            <person name="Gupta K D."/>
        </authorList>
    </citation>
    <scope>NUCLEOTIDE SEQUENCE [LARGE SCALE GENOMIC DNA]</scope>
</reference>
<dbReference type="PANTHER" id="PTHR35043">
    <property type="entry name" value="TRANSCRIPTION FACTOR DOMAIN-CONTAINING PROTEIN"/>
    <property type="match status" value="1"/>
</dbReference>
<evidence type="ECO:0000313" key="2">
    <source>
        <dbReference type="EMBL" id="CAA7271853.1"/>
    </source>
</evidence>
<comment type="caution">
    <text evidence="2">The sequence shown here is derived from an EMBL/GenBank/DDBJ whole genome shotgun (WGS) entry which is preliminary data.</text>
</comment>
<keyword evidence="1" id="KW-1133">Transmembrane helix</keyword>
<dbReference type="OrthoDB" id="9451547at2759"/>
<evidence type="ECO:0000256" key="1">
    <source>
        <dbReference type="SAM" id="Phobius"/>
    </source>
</evidence>
<keyword evidence="3" id="KW-1185">Reference proteome</keyword>
<gene>
    <name evidence="2" type="ORF">AAE3_LOCUS14095</name>
</gene>
<keyword evidence="1" id="KW-0472">Membrane</keyword>
<dbReference type="EMBL" id="CACVBS010000116">
    <property type="protein sequence ID" value="CAA7271853.1"/>
    <property type="molecule type" value="Genomic_DNA"/>
</dbReference>
<proteinExistence type="predicted"/>
<organism evidence="2 3">
    <name type="scientific">Cyclocybe aegerita</name>
    <name type="common">Black poplar mushroom</name>
    <name type="synonym">Agrocybe aegerita</name>
    <dbReference type="NCBI Taxonomy" id="1973307"/>
    <lineage>
        <taxon>Eukaryota</taxon>
        <taxon>Fungi</taxon>
        <taxon>Dikarya</taxon>
        <taxon>Basidiomycota</taxon>
        <taxon>Agaricomycotina</taxon>
        <taxon>Agaricomycetes</taxon>
        <taxon>Agaricomycetidae</taxon>
        <taxon>Agaricales</taxon>
        <taxon>Agaricineae</taxon>
        <taxon>Bolbitiaceae</taxon>
        <taxon>Cyclocybe</taxon>
    </lineage>
</organism>
<dbReference type="PANTHER" id="PTHR35043:SF7">
    <property type="entry name" value="TRANSCRIPTION FACTOR DOMAIN-CONTAINING PROTEIN"/>
    <property type="match status" value="1"/>
</dbReference>
<keyword evidence="1" id="KW-0812">Transmembrane</keyword>
<sequence>MSEEDIEDKSKGNMFAKGIAVLHTGCFIIQCVARGAQGLDATELEIIPVGFAVYLKPESSVLDEKRRSVEAILLAKHLCNSRTFQPPSPARQNRPILETESLPIQEERLPVNQVNSKIPAQIHPISFSEQEAFSSQTFGPFFIVHPESSVHSTAYHSISLLDNPFADMATQLTVEAAYNRVPTFYACRVSASIFAAKAVSKMVLVGICYGAVHCTAWAFPFPFTAERVLWRVASIALLGVPVYLFILIPFIGTYDKRPNIDTMAKWAAGFGFVVYVVANGILLVLSFTSLRSLPPSLEAEWTRYIPHLGSSS</sequence>
<dbReference type="AlphaFoldDB" id="A0A8S0X9X0"/>
<protein>
    <submittedName>
        <fullName evidence="2">Uncharacterized protein</fullName>
    </submittedName>
</protein>
<evidence type="ECO:0000313" key="3">
    <source>
        <dbReference type="Proteomes" id="UP000467700"/>
    </source>
</evidence>
<dbReference type="Proteomes" id="UP000467700">
    <property type="component" value="Unassembled WGS sequence"/>
</dbReference>
<feature type="transmembrane region" description="Helical" evidence="1">
    <location>
        <begin position="266"/>
        <end position="287"/>
    </location>
</feature>
<feature type="transmembrane region" description="Helical" evidence="1">
    <location>
        <begin position="229"/>
        <end position="254"/>
    </location>
</feature>
<accession>A0A8S0X9X0</accession>
<feature type="transmembrane region" description="Helical" evidence="1">
    <location>
        <begin position="202"/>
        <end position="223"/>
    </location>
</feature>